<dbReference type="Proteomes" id="UP000051124">
    <property type="component" value="Unassembled WGS sequence"/>
</dbReference>
<dbReference type="PANTHER" id="PTHR43122">
    <property type="entry name" value="FERREDOXIN SUBUNIT OF PYRUVATE:FLAVODOXIN OXIDOREDUCTASE-RELATED"/>
    <property type="match status" value="1"/>
</dbReference>
<accession>A0A0S7WLJ9</accession>
<evidence type="ECO:0000313" key="5">
    <source>
        <dbReference type="EMBL" id="KPJ51040.1"/>
    </source>
</evidence>
<evidence type="ECO:0000256" key="2">
    <source>
        <dbReference type="ARBA" id="ARBA00023004"/>
    </source>
</evidence>
<dbReference type="Gene3D" id="3.30.70.20">
    <property type="match status" value="1"/>
</dbReference>
<gene>
    <name evidence="5" type="ORF">AMJ40_01060</name>
</gene>
<dbReference type="PANTHER" id="PTHR43122:SF1">
    <property type="entry name" value="IRON-SULFUR-BINDING PROTEIN"/>
    <property type="match status" value="1"/>
</dbReference>
<keyword evidence="1" id="KW-0479">Metal-binding</keyword>
<proteinExistence type="predicted"/>
<dbReference type="InterPro" id="IPR017896">
    <property type="entry name" value="4Fe4S_Fe-S-bd"/>
</dbReference>
<dbReference type="SUPFAM" id="SSF54862">
    <property type="entry name" value="4Fe-4S ferredoxins"/>
    <property type="match status" value="1"/>
</dbReference>
<reference evidence="5 6" key="1">
    <citation type="journal article" date="2015" name="Microbiome">
        <title>Genomic resolution of linkages in carbon, nitrogen, and sulfur cycling among widespread estuary sediment bacteria.</title>
        <authorList>
            <person name="Baker B.J."/>
            <person name="Lazar C.S."/>
            <person name="Teske A.P."/>
            <person name="Dick G.J."/>
        </authorList>
    </citation>
    <scope>NUCLEOTIDE SEQUENCE [LARGE SCALE GENOMIC DNA]</scope>
    <source>
        <strain evidence="5">DG_26</strain>
    </source>
</reference>
<evidence type="ECO:0000313" key="6">
    <source>
        <dbReference type="Proteomes" id="UP000051124"/>
    </source>
</evidence>
<feature type="domain" description="4Fe-4S ferredoxin-type" evidence="4">
    <location>
        <begin position="55"/>
        <end position="87"/>
    </location>
</feature>
<dbReference type="Pfam" id="PF12838">
    <property type="entry name" value="Fer4_7"/>
    <property type="match status" value="1"/>
</dbReference>
<evidence type="ECO:0000256" key="1">
    <source>
        <dbReference type="ARBA" id="ARBA00022723"/>
    </source>
</evidence>
<comment type="caution">
    <text evidence="5">The sequence shown here is derived from an EMBL/GenBank/DDBJ whole genome shotgun (WGS) entry which is preliminary data.</text>
</comment>
<feature type="domain" description="4Fe-4S ferredoxin-type" evidence="4">
    <location>
        <begin position="19"/>
        <end position="48"/>
    </location>
</feature>
<dbReference type="AlphaFoldDB" id="A0A0S7WLJ9"/>
<dbReference type="EMBL" id="LIZT01000007">
    <property type="protein sequence ID" value="KPJ51040.1"/>
    <property type="molecule type" value="Genomic_DNA"/>
</dbReference>
<keyword evidence="2" id="KW-0408">Iron</keyword>
<organism evidence="5 6">
    <name type="scientific">candidate division TA06 bacterium DG_26</name>
    <dbReference type="NCBI Taxonomy" id="1703771"/>
    <lineage>
        <taxon>Bacteria</taxon>
        <taxon>Bacteria division TA06</taxon>
    </lineage>
</organism>
<sequence length="93" mass="10779">MVKYWRRPLDADTVKVPRGEIHIIKDRCKGCGFCVQYCPKGVLELSTEFNKKGYHPPYVKDGEQCVNCRLCEMLCPDFAIFCTLIEEEEKVES</sequence>
<evidence type="ECO:0000259" key="4">
    <source>
        <dbReference type="PROSITE" id="PS51379"/>
    </source>
</evidence>
<dbReference type="GO" id="GO:0051536">
    <property type="term" value="F:iron-sulfur cluster binding"/>
    <property type="evidence" value="ECO:0007669"/>
    <property type="project" value="UniProtKB-KW"/>
</dbReference>
<dbReference type="PROSITE" id="PS51379">
    <property type="entry name" value="4FE4S_FER_2"/>
    <property type="match status" value="2"/>
</dbReference>
<protein>
    <submittedName>
        <fullName evidence="5">4Fe-4S ferredoxin</fullName>
    </submittedName>
</protein>
<dbReference type="PROSITE" id="PS00198">
    <property type="entry name" value="4FE4S_FER_1"/>
    <property type="match status" value="2"/>
</dbReference>
<keyword evidence="3" id="KW-0411">Iron-sulfur</keyword>
<name>A0A0S7WLJ9_UNCT6</name>
<evidence type="ECO:0000256" key="3">
    <source>
        <dbReference type="ARBA" id="ARBA00023014"/>
    </source>
</evidence>
<dbReference type="GO" id="GO:0046872">
    <property type="term" value="F:metal ion binding"/>
    <property type="evidence" value="ECO:0007669"/>
    <property type="project" value="UniProtKB-KW"/>
</dbReference>
<dbReference type="InterPro" id="IPR017900">
    <property type="entry name" value="4Fe4S_Fe_S_CS"/>
</dbReference>